<reference evidence="3" key="1">
    <citation type="journal article" date="2016" name="Stand. Genomic Sci.">
        <title>Complete genome sequence of Methanospirillum hungatei type strain JF1.</title>
        <authorList>
            <person name="Gunsalus R.P."/>
            <person name="Cook L.E."/>
            <person name="Crable B."/>
            <person name="Rohlin L."/>
            <person name="McDonald E."/>
            <person name="Mouttaki H."/>
            <person name="Sieber J.R."/>
            <person name="Poweleit N."/>
            <person name="Zhou H."/>
            <person name="Lapidus A.L."/>
            <person name="Daligault H.E."/>
            <person name="Land M."/>
            <person name="Gilna P."/>
            <person name="Ivanova N."/>
            <person name="Kyrpides N."/>
            <person name="Culley D.E."/>
            <person name="McInerney M.J."/>
        </authorList>
    </citation>
    <scope>NUCLEOTIDE SEQUENCE [LARGE SCALE GENOMIC DNA]</scope>
    <source>
        <strain evidence="3">ATCC 27890 / DSM 864 / NBRC 100397 / JF-1</strain>
    </source>
</reference>
<gene>
    <name evidence="2" type="ordered locus">Mhun_0531</name>
</gene>
<sequence length="94" mass="10481">MPEQMGAEAALLVLGVIMLNASIILYIITGKPRLRYLLLLDISLVFWIISYGMNLLTHGPQMTGTWQIISLMGMTLLLFSFIAAFVDYIKNGDT</sequence>
<feature type="transmembrane region" description="Helical" evidence="1">
    <location>
        <begin position="36"/>
        <end position="56"/>
    </location>
</feature>
<proteinExistence type="predicted"/>
<dbReference type="HOGENOM" id="CLU_2379414_0_0_2"/>
<dbReference type="EMBL" id="CP000254">
    <property type="protein sequence ID" value="ABD40291.1"/>
    <property type="molecule type" value="Genomic_DNA"/>
</dbReference>
<dbReference type="InParanoid" id="Q2FL68"/>
<dbReference type="OrthoDB" id="117605at2157"/>
<evidence type="ECO:0008006" key="4">
    <source>
        <dbReference type="Google" id="ProtNLM"/>
    </source>
</evidence>
<keyword evidence="3" id="KW-1185">Reference proteome</keyword>
<organism evidence="2 3">
    <name type="scientific">Methanospirillum hungatei JF-1 (strain ATCC 27890 / DSM 864 / NBRC 100397 / JF-1)</name>
    <dbReference type="NCBI Taxonomy" id="323259"/>
    <lineage>
        <taxon>Archaea</taxon>
        <taxon>Methanobacteriati</taxon>
        <taxon>Methanobacteriota</taxon>
        <taxon>Stenosarchaea group</taxon>
        <taxon>Methanomicrobia</taxon>
        <taxon>Methanomicrobiales</taxon>
        <taxon>Methanospirillaceae</taxon>
        <taxon>Methanospirillum</taxon>
    </lineage>
</organism>
<dbReference type="EnsemblBacteria" id="ABD40291">
    <property type="protein sequence ID" value="ABD40291"/>
    <property type="gene ID" value="Mhun_0531"/>
</dbReference>
<evidence type="ECO:0000256" key="1">
    <source>
        <dbReference type="SAM" id="Phobius"/>
    </source>
</evidence>
<name>Q2FL68_METHJ</name>
<feature type="transmembrane region" description="Helical" evidence="1">
    <location>
        <begin position="68"/>
        <end position="89"/>
    </location>
</feature>
<dbReference type="STRING" id="323259.Mhun_0531"/>
<evidence type="ECO:0000313" key="3">
    <source>
        <dbReference type="Proteomes" id="UP000001941"/>
    </source>
</evidence>
<protein>
    <recommendedName>
        <fullName evidence="4">Histidine kinase N-terminal 7TM region domain-containing protein</fullName>
    </recommendedName>
</protein>
<evidence type="ECO:0000313" key="2">
    <source>
        <dbReference type="EMBL" id="ABD40291.1"/>
    </source>
</evidence>
<accession>Q2FL68</accession>
<dbReference type="KEGG" id="mhu:Mhun_0531"/>
<feature type="transmembrane region" description="Helical" evidence="1">
    <location>
        <begin position="6"/>
        <end position="29"/>
    </location>
</feature>
<dbReference type="AlphaFoldDB" id="Q2FL68"/>
<dbReference type="Proteomes" id="UP000001941">
    <property type="component" value="Chromosome"/>
</dbReference>
<keyword evidence="1" id="KW-1133">Transmembrane helix</keyword>
<keyword evidence="1" id="KW-0812">Transmembrane</keyword>
<dbReference type="RefSeq" id="WP_011447578.1">
    <property type="nucleotide sequence ID" value="NC_007796.1"/>
</dbReference>
<keyword evidence="1" id="KW-0472">Membrane</keyword>
<dbReference type="GeneID" id="3925030"/>